<dbReference type="Proteomes" id="UP001299876">
    <property type="component" value="Unassembled WGS sequence"/>
</dbReference>
<keyword evidence="3" id="KW-1185">Reference proteome</keyword>
<evidence type="ECO:0000313" key="2">
    <source>
        <dbReference type="EMBL" id="MCK1789648.1"/>
    </source>
</evidence>
<feature type="coiled-coil region" evidence="1">
    <location>
        <begin position="30"/>
        <end position="92"/>
    </location>
</feature>
<protein>
    <submittedName>
        <fullName evidence="2">Lysis protein</fullName>
    </submittedName>
</protein>
<accession>A0ABT0EV80</accession>
<evidence type="ECO:0000313" key="3">
    <source>
        <dbReference type="Proteomes" id="UP001299876"/>
    </source>
</evidence>
<sequence>MTINPLRLVLLLVLASLLAWCTFDWVADQRDTARSERDSAQSEAQGLREAARISGEMLAARDRIDLQRTEELNSAQEKNDALQRDVDAGNQRLSVRATCRPVVSAASSTGSVADAGTAELATDARQDYFTLRSQLALSKQMILGLQDYIRQVVMRSPATDSSQQSMETTP</sequence>
<evidence type="ECO:0000256" key="1">
    <source>
        <dbReference type="SAM" id="Coils"/>
    </source>
</evidence>
<keyword evidence="1" id="KW-0175">Coiled coil</keyword>
<gene>
    <name evidence="2" type="ORF">L9059_05505</name>
</gene>
<dbReference type="RefSeq" id="WP_247288980.1">
    <property type="nucleotide sequence ID" value="NZ_JAKNRW010000003.1"/>
</dbReference>
<dbReference type="EMBL" id="JAKNRW010000003">
    <property type="protein sequence ID" value="MCK1789648.1"/>
    <property type="molecule type" value="Genomic_DNA"/>
</dbReference>
<name>A0ABT0EV80_9PSED</name>
<organism evidence="2 3">
    <name type="scientific">Pseudomonas violetae</name>
    <dbReference type="NCBI Taxonomy" id="2915813"/>
    <lineage>
        <taxon>Bacteria</taxon>
        <taxon>Pseudomonadati</taxon>
        <taxon>Pseudomonadota</taxon>
        <taxon>Gammaproteobacteria</taxon>
        <taxon>Pseudomonadales</taxon>
        <taxon>Pseudomonadaceae</taxon>
        <taxon>Pseudomonas</taxon>
    </lineage>
</organism>
<dbReference type="InterPro" id="IPR004929">
    <property type="entry name" value="I-spanin"/>
</dbReference>
<proteinExistence type="predicted"/>
<comment type="caution">
    <text evidence="2">The sequence shown here is derived from an EMBL/GenBank/DDBJ whole genome shotgun (WGS) entry which is preliminary data.</text>
</comment>
<dbReference type="Pfam" id="PF03245">
    <property type="entry name" value="Phage_lysis"/>
    <property type="match status" value="1"/>
</dbReference>
<reference evidence="2 3" key="1">
    <citation type="submission" date="2022-02" db="EMBL/GenBank/DDBJ databases">
        <title>Comparative genomics of the first Antarctic Pseudomonas spp. capable of biotransforming 2,4,6-Trinitrotoluene.</title>
        <authorList>
            <person name="Cabrera M.A."/>
            <person name="Marquez S.L."/>
            <person name="Perez-Donoso J.M."/>
        </authorList>
    </citation>
    <scope>NUCLEOTIDE SEQUENCE [LARGE SCALE GENOMIC DNA]</scope>
    <source>
        <strain evidence="2 3">TNT19</strain>
    </source>
</reference>